<accession>A0A6G7GWW3</accession>
<name>A0A6G7GWW3_KUEST</name>
<organism evidence="1 2">
    <name type="scientific">Kuenenia stuttgartiensis</name>
    <dbReference type="NCBI Taxonomy" id="174633"/>
    <lineage>
        <taxon>Bacteria</taxon>
        <taxon>Pseudomonadati</taxon>
        <taxon>Planctomycetota</taxon>
        <taxon>Candidatus Brocadiia</taxon>
        <taxon>Candidatus Brocadiales</taxon>
        <taxon>Candidatus Brocadiaceae</taxon>
        <taxon>Candidatus Kuenenia</taxon>
    </lineage>
</organism>
<dbReference type="Proteomes" id="UP000501926">
    <property type="component" value="Chromosome"/>
</dbReference>
<evidence type="ECO:0000313" key="1">
    <source>
        <dbReference type="EMBL" id="QII14066.1"/>
    </source>
</evidence>
<gene>
    <name evidence="1" type="ORF">KsCSTR_46880</name>
</gene>
<proteinExistence type="predicted"/>
<dbReference type="EMBL" id="CP049055">
    <property type="protein sequence ID" value="QII14066.1"/>
    <property type="molecule type" value="Genomic_DNA"/>
</dbReference>
<evidence type="ECO:0000313" key="2">
    <source>
        <dbReference type="Proteomes" id="UP000501926"/>
    </source>
</evidence>
<reference evidence="1 2" key="1">
    <citation type="submission" date="2020-02" db="EMBL/GenBank/DDBJ databases">
        <title>Newly sequenced genome of strain CSTR1 showed variability in Candidatus Kuenenia stuttgartiensis genomes.</title>
        <authorList>
            <person name="Ding C."/>
            <person name="Adrian L."/>
        </authorList>
    </citation>
    <scope>NUCLEOTIDE SEQUENCE [LARGE SCALE GENOMIC DNA]</scope>
    <source>
        <strain evidence="1 2">CSTR1</strain>
    </source>
</reference>
<sequence>MRMGLVPTVKYGTLKYWRKEAFLSLNYHYSDIFISELQQFFGKKQPCQS</sequence>
<protein>
    <submittedName>
        <fullName evidence="1">Uncharacterized protein</fullName>
    </submittedName>
</protein>
<dbReference type="AlphaFoldDB" id="A0A6G7GWW3"/>